<reference evidence="3" key="1">
    <citation type="journal article" date="2017" name="Appl. Environ. Microbiol.">
        <title>Genomic analysis of Calderihabitans maritimus KKC1, a thermophilic hydrogenogenic carboxydotrophic bacterium isolated from marine sediment.</title>
        <authorList>
            <person name="Omae K."/>
            <person name="Yoneda Y."/>
            <person name="Fukuyama Y."/>
            <person name="Yoshida T."/>
            <person name="Sako Y."/>
        </authorList>
    </citation>
    <scope>NUCLEOTIDE SEQUENCE [LARGE SCALE GENOMIC DNA]</scope>
    <source>
        <strain evidence="3">KKC1</strain>
    </source>
</reference>
<dbReference type="EMBL" id="BDGJ01000024">
    <property type="protein sequence ID" value="GAW91688.1"/>
    <property type="molecule type" value="Genomic_DNA"/>
</dbReference>
<keyword evidence="1" id="KW-0812">Transmembrane</keyword>
<accession>A0A1Z5HQH3</accession>
<dbReference type="AlphaFoldDB" id="A0A1Z5HQH3"/>
<dbReference type="Proteomes" id="UP000197032">
    <property type="component" value="Unassembled WGS sequence"/>
</dbReference>
<organism evidence="2 3">
    <name type="scientific">Calderihabitans maritimus</name>
    <dbReference type="NCBI Taxonomy" id="1246530"/>
    <lineage>
        <taxon>Bacteria</taxon>
        <taxon>Bacillati</taxon>
        <taxon>Bacillota</taxon>
        <taxon>Clostridia</taxon>
        <taxon>Neomoorellales</taxon>
        <taxon>Calderihabitantaceae</taxon>
        <taxon>Calderihabitans</taxon>
    </lineage>
</organism>
<protein>
    <submittedName>
        <fullName evidence="2">Uncharacterized protein</fullName>
    </submittedName>
</protein>
<evidence type="ECO:0000256" key="1">
    <source>
        <dbReference type="SAM" id="Phobius"/>
    </source>
</evidence>
<feature type="transmembrane region" description="Helical" evidence="1">
    <location>
        <begin position="7"/>
        <end position="26"/>
    </location>
</feature>
<evidence type="ECO:0000313" key="3">
    <source>
        <dbReference type="Proteomes" id="UP000197032"/>
    </source>
</evidence>
<keyword evidence="1" id="KW-0472">Membrane</keyword>
<keyword evidence="1" id="KW-1133">Transmembrane helix</keyword>
<keyword evidence="3" id="KW-1185">Reference proteome</keyword>
<gene>
    <name evidence="2" type="ORF">KKC1_08490</name>
</gene>
<comment type="caution">
    <text evidence="2">The sequence shown here is derived from an EMBL/GenBank/DDBJ whole genome shotgun (WGS) entry which is preliminary data.</text>
</comment>
<proteinExistence type="predicted"/>
<evidence type="ECO:0000313" key="2">
    <source>
        <dbReference type="EMBL" id="GAW91688.1"/>
    </source>
</evidence>
<name>A0A1Z5HQH3_9FIRM</name>
<sequence>MEHRFSAVFFLGTLLVLVMIDNYLIVNLML</sequence>